<accession>A0ABS7HT23</accession>
<evidence type="ECO:0000313" key="3">
    <source>
        <dbReference type="Proteomes" id="UP001196843"/>
    </source>
</evidence>
<evidence type="ECO:0000256" key="1">
    <source>
        <dbReference type="SAM" id="MobiDB-lite"/>
    </source>
</evidence>
<comment type="caution">
    <text evidence="2">The sequence shown here is derived from an EMBL/GenBank/DDBJ whole genome shotgun (WGS) entry which is preliminary data.</text>
</comment>
<gene>
    <name evidence="2" type="ORF">JNB62_17000</name>
</gene>
<name>A0ABS7HT23_9MICO</name>
<sequence>MKHLSYSDKAVFLDDETADLLLEYTGLLAAERGGDTVTVRAVAQDGNEVHLTVVLNAATSMAGESTNSDMVPPSNAVAVEYLREKIALIRTPPVARPIDESGLPSLPRLDGEQG</sequence>
<reference evidence="2 3" key="1">
    <citation type="journal article" date="2021" name="MBio">
        <title>Poor Competitiveness of Bradyrhizobium in Pigeon Pea Root Colonization in Indian Soils.</title>
        <authorList>
            <person name="Chalasani D."/>
            <person name="Basu A."/>
            <person name="Pullabhotla S.V.S.R.N."/>
            <person name="Jorrin B."/>
            <person name="Neal A.L."/>
            <person name="Poole P.S."/>
            <person name="Podile A.R."/>
            <person name="Tkacz A."/>
        </authorList>
    </citation>
    <scope>NUCLEOTIDE SEQUENCE [LARGE SCALE GENOMIC DNA]</scope>
    <source>
        <strain evidence="2 3">HU14</strain>
    </source>
</reference>
<protein>
    <submittedName>
        <fullName evidence="2">Uncharacterized protein</fullName>
    </submittedName>
</protein>
<dbReference type="Proteomes" id="UP001196843">
    <property type="component" value="Unassembled WGS sequence"/>
</dbReference>
<evidence type="ECO:0000313" key="2">
    <source>
        <dbReference type="EMBL" id="MBW9095381.1"/>
    </source>
</evidence>
<keyword evidence="3" id="KW-1185">Reference proteome</keyword>
<organism evidence="2 3">
    <name type="scientific">Microbacterium jejuense</name>
    <dbReference type="NCBI Taxonomy" id="1263637"/>
    <lineage>
        <taxon>Bacteria</taxon>
        <taxon>Bacillati</taxon>
        <taxon>Actinomycetota</taxon>
        <taxon>Actinomycetes</taxon>
        <taxon>Micrococcales</taxon>
        <taxon>Microbacteriaceae</taxon>
        <taxon>Microbacterium</taxon>
    </lineage>
</organism>
<feature type="region of interest" description="Disordered" evidence="1">
    <location>
        <begin position="95"/>
        <end position="114"/>
    </location>
</feature>
<dbReference type="RefSeq" id="WP_220302086.1">
    <property type="nucleotide sequence ID" value="NZ_JAEUAW010000018.1"/>
</dbReference>
<dbReference type="EMBL" id="JAEUAW010000018">
    <property type="protein sequence ID" value="MBW9095381.1"/>
    <property type="molecule type" value="Genomic_DNA"/>
</dbReference>
<proteinExistence type="predicted"/>